<dbReference type="EMBL" id="JBFCZG010000001">
    <property type="protein sequence ID" value="KAL3426791.1"/>
    <property type="molecule type" value="Genomic_DNA"/>
</dbReference>
<evidence type="ECO:0000256" key="1">
    <source>
        <dbReference type="SAM" id="MobiDB-lite"/>
    </source>
</evidence>
<name>A0ABR4PU63_9HELO</name>
<keyword evidence="3" id="KW-1185">Reference proteome</keyword>
<dbReference type="PANTHER" id="PTHR28180">
    <property type="entry name" value="CONSERVED MITOCHONDRIAL PROTEIN-RELATED"/>
    <property type="match status" value="1"/>
</dbReference>
<organism evidence="2 3">
    <name type="scientific">Phlyctema vagabunda</name>
    <dbReference type="NCBI Taxonomy" id="108571"/>
    <lineage>
        <taxon>Eukaryota</taxon>
        <taxon>Fungi</taxon>
        <taxon>Dikarya</taxon>
        <taxon>Ascomycota</taxon>
        <taxon>Pezizomycotina</taxon>
        <taxon>Leotiomycetes</taxon>
        <taxon>Helotiales</taxon>
        <taxon>Dermateaceae</taxon>
        <taxon>Phlyctema</taxon>
    </lineage>
</organism>
<feature type="compositionally biased region" description="Low complexity" evidence="1">
    <location>
        <begin position="1"/>
        <end position="13"/>
    </location>
</feature>
<protein>
    <recommendedName>
        <fullName evidence="4">Carboxymuconolactone decarboxylase-like domain-containing protein</fullName>
    </recommendedName>
</protein>
<dbReference type="PANTHER" id="PTHR28180:SF5">
    <property type="entry name" value="DNA POLYMERASE ALPHA SUBUNIT B"/>
    <property type="match status" value="1"/>
</dbReference>
<evidence type="ECO:0000313" key="3">
    <source>
        <dbReference type="Proteomes" id="UP001629113"/>
    </source>
</evidence>
<evidence type="ECO:0000313" key="2">
    <source>
        <dbReference type="EMBL" id="KAL3426791.1"/>
    </source>
</evidence>
<dbReference type="SUPFAM" id="SSF69118">
    <property type="entry name" value="AhpD-like"/>
    <property type="match status" value="1"/>
</dbReference>
<proteinExistence type="predicted"/>
<dbReference type="InterPro" id="IPR029032">
    <property type="entry name" value="AhpD-like"/>
</dbReference>
<feature type="region of interest" description="Disordered" evidence="1">
    <location>
        <begin position="1"/>
        <end position="23"/>
    </location>
</feature>
<dbReference type="Proteomes" id="UP001629113">
    <property type="component" value="Unassembled WGS sequence"/>
</dbReference>
<reference evidence="2 3" key="1">
    <citation type="submission" date="2024-06" db="EMBL/GenBank/DDBJ databases">
        <title>Complete genome of Phlyctema vagabunda strain 19-DSS-EL-015.</title>
        <authorList>
            <person name="Fiorenzani C."/>
        </authorList>
    </citation>
    <scope>NUCLEOTIDE SEQUENCE [LARGE SCALE GENOMIC DNA]</scope>
    <source>
        <strain evidence="2 3">19-DSS-EL-015</strain>
    </source>
</reference>
<sequence>MSPLEQAQAQAQAQPPPEPTEEQAHALFERAKAQFPSRTLGHEQWYLVVLSALIYSQPTHAKTLYRYVLRTEPSLRDAEEDSREARQRLVRRMREVLIKSTPLLGICKPLEALLGIASVEAPDDEDHQQMTRHAWTNDAAHRARGNAWLDTIYRDDLPRIVAQMRAHTEFEMLTRDVTYGLFLSDMSVLDARETEMVTLAGIAVQDLPNQTAWHLRGCRRVGIAAADVEMLQRCVEMVAEFGGSRLWKIPRVADIEGQV</sequence>
<evidence type="ECO:0008006" key="4">
    <source>
        <dbReference type="Google" id="ProtNLM"/>
    </source>
</evidence>
<comment type="caution">
    <text evidence="2">The sequence shown here is derived from an EMBL/GenBank/DDBJ whole genome shotgun (WGS) entry which is preliminary data.</text>
</comment>
<dbReference type="InterPro" id="IPR052999">
    <property type="entry name" value="PTS1_Protein"/>
</dbReference>
<accession>A0ABR4PU63</accession>
<gene>
    <name evidence="2" type="ORF">PVAG01_00300</name>
</gene>
<dbReference type="Gene3D" id="1.20.1290.10">
    <property type="entry name" value="AhpD-like"/>
    <property type="match status" value="1"/>
</dbReference>